<evidence type="ECO:0000313" key="6">
    <source>
        <dbReference type="EMBL" id="AMD19377.1"/>
    </source>
</evidence>
<evidence type="ECO:0000256" key="3">
    <source>
        <dbReference type="ARBA" id="ARBA00023186"/>
    </source>
</evidence>
<dbReference type="Pfam" id="PF01302">
    <property type="entry name" value="CAP_GLY"/>
    <property type="match status" value="1"/>
</dbReference>
<dbReference type="InterPro" id="IPR036859">
    <property type="entry name" value="CAP-Gly_dom_sf"/>
</dbReference>
<dbReference type="OrthoDB" id="5295208at2759"/>
<evidence type="ECO:0000256" key="4">
    <source>
        <dbReference type="ARBA" id="ARBA00025779"/>
    </source>
</evidence>
<evidence type="ECO:0000256" key="1">
    <source>
        <dbReference type="ARBA" id="ARBA00004496"/>
    </source>
</evidence>
<dbReference type="InterPro" id="IPR029071">
    <property type="entry name" value="Ubiquitin-like_domsf"/>
</dbReference>
<dbReference type="Gene3D" id="2.30.30.190">
    <property type="entry name" value="CAP Gly-rich-like domain"/>
    <property type="match status" value="1"/>
</dbReference>
<evidence type="ECO:0000313" key="7">
    <source>
        <dbReference type="Proteomes" id="UP000243052"/>
    </source>
</evidence>
<keyword evidence="3" id="KW-0143">Chaperone</keyword>
<dbReference type="SUPFAM" id="SSF74924">
    <property type="entry name" value="Cap-Gly domain"/>
    <property type="match status" value="1"/>
</dbReference>
<dbReference type="GeneID" id="28721668"/>
<dbReference type="GO" id="GO:0005938">
    <property type="term" value="C:cell cortex"/>
    <property type="evidence" value="ECO:0007669"/>
    <property type="project" value="TreeGrafter"/>
</dbReference>
<reference evidence="6 7" key="1">
    <citation type="submission" date="2016-01" db="EMBL/GenBank/DDBJ databases">
        <title>Genome sequence of the yeast Holleya sinecauda.</title>
        <authorList>
            <person name="Dietrich F.S."/>
        </authorList>
    </citation>
    <scope>NUCLEOTIDE SEQUENCE [LARGE SCALE GENOMIC DNA]</scope>
    <source>
        <strain evidence="6 7">ATCC 58844</strain>
    </source>
</reference>
<dbReference type="GO" id="GO:0035371">
    <property type="term" value="C:microtubule plus-end"/>
    <property type="evidence" value="ECO:0007669"/>
    <property type="project" value="TreeGrafter"/>
</dbReference>
<keyword evidence="2" id="KW-0963">Cytoplasm</keyword>
<name>A0A109UXZ6_9SACH</name>
<gene>
    <name evidence="6" type="ORF">AW171_hschr21205</name>
</gene>
<proteinExistence type="inferred from homology"/>
<evidence type="ECO:0000259" key="5">
    <source>
        <dbReference type="PROSITE" id="PS50245"/>
    </source>
</evidence>
<keyword evidence="7" id="KW-1185">Reference proteome</keyword>
<dbReference type="PANTHER" id="PTHR18916">
    <property type="entry name" value="DYNACTIN 1-RELATED MICROTUBULE-BINDING"/>
    <property type="match status" value="1"/>
</dbReference>
<dbReference type="PANTHER" id="PTHR18916:SF85">
    <property type="entry name" value="TUBULIN-FOLDING COFACTOR B"/>
    <property type="match status" value="1"/>
</dbReference>
<dbReference type="GO" id="GO:0051010">
    <property type="term" value="F:microtubule plus-end binding"/>
    <property type="evidence" value="ECO:0007669"/>
    <property type="project" value="TreeGrafter"/>
</dbReference>
<dbReference type="PROSITE" id="PS50245">
    <property type="entry name" value="CAP_GLY_2"/>
    <property type="match status" value="1"/>
</dbReference>
<dbReference type="STRING" id="45286.A0A109UXZ6"/>
<comment type="subcellular location">
    <subcellularLocation>
        <location evidence="1">Cytoplasm</location>
    </subcellularLocation>
</comment>
<dbReference type="SUPFAM" id="SSF54236">
    <property type="entry name" value="Ubiquitin-like"/>
    <property type="match status" value="1"/>
</dbReference>
<dbReference type="RefSeq" id="XP_017986373.1">
    <property type="nucleotide sequence ID" value="XM_018130884.1"/>
</dbReference>
<dbReference type="InterPro" id="IPR000938">
    <property type="entry name" value="CAP-Gly_domain"/>
</dbReference>
<comment type="similarity">
    <text evidence="4">Belongs to the TBCB family.</text>
</comment>
<accession>A0A109UXZ6</accession>
<dbReference type="AlphaFoldDB" id="A0A109UXZ6"/>
<sequence>MVSIDISSDLCSTTRDIPLSLTWEQFTRKLYDITGVLPQDMKLQITTQEGTEKTVELSQFQNAGTLSSTFPHGFSKVEVQDSNEGSVVNALKRDLEGNGEPVAGFTLSEEEYARRADSVLNWKKENQLGAFSPDLRAKLETERERQARAASALKVGERCSVKTSEQPERRGWLRFVGPLEALHDNEIWCGVEFDEPVGKNDGSFKGTVYFGPVKDNYGAFVKPSSVEIGPQFVPLIDEELLLSEDMEEL</sequence>
<dbReference type="GO" id="GO:0031122">
    <property type="term" value="P:cytoplasmic microtubule organization"/>
    <property type="evidence" value="ECO:0007669"/>
    <property type="project" value="TreeGrafter"/>
</dbReference>
<dbReference type="Gene3D" id="3.10.20.90">
    <property type="entry name" value="Phosphatidylinositol 3-kinase Catalytic Subunit, Chain A, domain 1"/>
    <property type="match status" value="1"/>
</dbReference>
<dbReference type="InterPro" id="IPR000626">
    <property type="entry name" value="Ubiquitin-like_dom"/>
</dbReference>
<dbReference type="EMBL" id="CP014242">
    <property type="protein sequence ID" value="AMD19377.1"/>
    <property type="molecule type" value="Genomic_DNA"/>
</dbReference>
<dbReference type="Pfam" id="PF14560">
    <property type="entry name" value="Ubiquitin_2"/>
    <property type="match status" value="1"/>
</dbReference>
<protein>
    <submittedName>
        <fullName evidence="6">HBR476Cp</fullName>
    </submittedName>
</protein>
<dbReference type="SMART" id="SM01052">
    <property type="entry name" value="CAP_GLY"/>
    <property type="match status" value="1"/>
</dbReference>
<dbReference type="PROSITE" id="PS00845">
    <property type="entry name" value="CAP_GLY_1"/>
    <property type="match status" value="1"/>
</dbReference>
<organism evidence="6 7">
    <name type="scientific">Eremothecium sinecaudum</name>
    <dbReference type="NCBI Taxonomy" id="45286"/>
    <lineage>
        <taxon>Eukaryota</taxon>
        <taxon>Fungi</taxon>
        <taxon>Dikarya</taxon>
        <taxon>Ascomycota</taxon>
        <taxon>Saccharomycotina</taxon>
        <taxon>Saccharomycetes</taxon>
        <taxon>Saccharomycetales</taxon>
        <taxon>Saccharomycetaceae</taxon>
        <taxon>Eremothecium</taxon>
    </lineage>
</organism>
<evidence type="ECO:0000256" key="2">
    <source>
        <dbReference type="ARBA" id="ARBA00022490"/>
    </source>
</evidence>
<dbReference type="Proteomes" id="UP000243052">
    <property type="component" value="Chromosome ii"/>
</dbReference>
<feature type="domain" description="CAP-Gly" evidence="5">
    <location>
        <begin position="187"/>
        <end position="222"/>
    </location>
</feature>
<dbReference type="GO" id="GO:0005634">
    <property type="term" value="C:nucleus"/>
    <property type="evidence" value="ECO:0007669"/>
    <property type="project" value="TreeGrafter"/>
</dbReference>